<dbReference type="GO" id="GO:0033969">
    <property type="term" value="F:gamma-glutamyl-gamma-aminobutyrate hydrolase activity"/>
    <property type="evidence" value="ECO:0007669"/>
    <property type="project" value="UniProtKB-EC"/>
</dbReference>
<accession>A0A4R8LZL2</accession>
<keyword evidence="6" id="KW-0378">Hydrolase</keyword>
<comment type="function">
    <text evidence="3">Involved in the breakdown of putrescine via hydrolysis of the gamma-glutamyl linkage of gamma-glutamyl-gamma-aminobutyrate.</text>
</comment>
<protein>
    <recommendedName>
        <fullName evidence="5">gamma-glutamyl-gamma-aminobutyrate hydrolase</fullName>
        <ecNumber evidence="5">3.5.1.94</ecNumber>
    </recommendedName>
</protein>
<keyword evidence="7" id="KW-1185">Reference proteome</keyword>
<dbReference type="EC" id="3.5.1.94" evidence="5"/>
<dbReference type="PANTHER" id="PTHR43235:SF1">
    <property type="entry name" value="GLUTAMINE AMIDOTRANSFERASE PB2B2.05-RELATED"/>
    <property type="match status" value="1"/>
</dbReference>
<dbReference type="PANTHER" id="PTHR43235">
    <property type="entry name" value="GLUTAMINE AMIDOTRANSFERASE PB2B2.05-RELATED"/>
    <property type="match status" value="1"/>
</dbReference>
<reference evidence="6 7" key="1">
    <citation type="submission" date="2019-03" db="EMBL/GenBank/DDBJ databases">
        <title>Genomic Encyclopedia of Type Strains, Phase III (KMG-III): the genomes of soil and plant-associated and newly described type strains.</title>
        <authorList>
            <person name="Whitman W."/>
        </authorList>
    </citation>
    <scope>NUCLEOTIDE SEQUENCE [LARGE SCALE GENOMIC DNA]</scope>
    <source>
        <strain evidence="6 7">LMG 29544</strain>
    </source>
</reference>
<evidence type="ECO:0000256" key="5">
    <source>
        <dbReference type="ARBA" id="ARBA00066788"/>
    </source>
</evidence>
<evidence type="ECO:0000256" key="1">
    <source>
        <dbReference type="ARBA" id="ARBA00011083"/>
    </source>
</evidence>
<dbReference type="RefSeq" id="WP_134190272.1">
    <property type="nucleotide sequence ID" value="NZ_JBHLUW010000035.1"/>
</dbReference>
<proteinExistence type="inferred from homology"/>
<dbReference type="Gene3D" id="3.40.50.880">
    <property type="match status" value="1"/>
</dbReference>
<dbReference type="CDD" id="cd01745">
    <property type="entry name" value="GATase1_2"/>
    <property type="match status" value="1"/>
</dbReference>
<dbReference type="InterPro" id="IPR029062">
    <property type="entry name" value="Class_I_gatase-like"/>
</dbReference>
<dbReference type="Proteomes" id="UP000295509">
    <property type="component" value="Unassembled WGS sequence"/>
</dbReference>
<dbReference type="OrthoDB" id="9813383at2"/>
<dbReference type="PROSITE" id="PS51273">
    <property type="entry name" value="GATASE_TYPE_1"/>
    <property type="match status" value="1"/>
</dbReference>
<comment type="pathway">
    <text evidence="4">Amine and polyamine degradation; putrescine degradation; 4-aminobutanoate from putrescine: step 4/4.</text>
</comment>
<name>A0A4R8LZL2_9BURK</name>
<dbReference type="SUPFAM" id="SSF52317">
    <property type="entry name" value="Class I glutamine amidotransferase-like"/>
    <property type="match status" value="1"/>
</dbReference>
<comment type="catalytic activity">
    <reaction evidence="2">
        <text>4-(gamma-L-glutamylamino)butanoate + H2O = 4-aminobutanoate + L-glutamate</text>
        <dbReference type="Rhea" id="RHEA:19737"/>
        <dbReference type="ChEBI" id="CHEBI:15377"/>
        <dbReference type="ChEBI" id="CHEBI:29985"/>
        <dbReference type="ChEBI" id="CHEBI:58800"/>
        <dbReference type="ChEBI" id="CHEBI:59888"/>
        <dbReference type="EC" id="3.5.1.94"/>
    </reaction>
</comment>
<gene>
    <name evidence="6" type="ORF">BX592_102288</name>
</gene>
<evidence type="ECO:0000256" key="3">
    <source>
        <dbReference type="ARBA" id="ARBA00055068"/>
    </source>
</evidence>
<organism evidence="6 7">
    <name type="scientific">Paraburkholderia rhizosphaerae</name>
    <dbReference type="NCBI Taxonomy" id="480658"/>
    <lineage>
        <taxon>Bacteria</taxon>
        <taxon>Pseudomonadati</taxon>
        <taxon>Pseudomonadota</taxon>
        <taxon>Betaproteobacteria</taxon>
        <taxon>Burkholderiales</taxon>
        <taxon>Burkholderiaceae</taxon>
        <taxon>Paraburkholderia</taxon>
    </lineage>
</organism>
<dbReference type="GO" id="GO:0006598">
    <property type="term" value="P:polyamine catabolic process"/>
    <property type="evidence" value="ECO:0007669"/>
    <property type="project" value="TreeGrafter"/>
</dbReference>
<comment type="similarity">
    <text evidence="1">Belongs to the peptidase C26 family.</text>
</comment>
<comment type="caution">
    <text evidence="6">The sequence shown here is derived from an EMBL/GenBank/DDBJ whole genome shotgun (WGS) entry which is preliminary data.</text>
</comment>
<dbReference type="InterPro" id="IPR044668">
    <property type="entry name" value="PuuD-like"/>
</dbReference>
<evidence type="ECO:0000256" key="2">
    <source>
        <dbReference type="ARBA" id="ARBA00052718"/>
    </source>
</evidence>
<evidence type="ECO:0000256" key="4">
    <source>
        <dbReference type="ARBA" id="ARBA00060634"/>
    </source>
</evidence>
<dbReference type="EMBL" id="SORE01000002">
    <property type="protein sequence ID" value="TDY54141.1"/>
    <property type="molecule type" value="Genomic_DNA"/>
</dbReference>
<dbReference type="AlphaFoldDB" id="A0A4R8LZL2"/>
<evidence type="ECO:0000313" key="6">
    <source>
        <dbReference type="EMBL" id="TDY54141.1"/>
    </source>
</evidence>
<dbReference type="Pfam" id="PF07722">
    <property type="entry name" value="Peptidase_C26"/>
    <property type="match status" value="1"/>
</dbReference>
<evidence type="ECO:0000313" key="7">
    <source>
        <dbReference type="Proteomes" id="UP000295509"/>
    </source>
</evidence>
<dbReference type="GO" id="GO:0005829">
    <property type="term" value="C:cytosol"/>
    <property type="evidence" value="ECO:0007669"/>
    <property type="project" value="TreeGrafter"/>
</dbReference>
<dbReference type="InterPro" id="IPR011697">
    <property type="entry name" value="Peptidase_C26"/>
</dbReference>
<sequence length="264" mass="28100">MQTKPIVGVSADRTLIGAHPSHVAGEKYLTAVVDGAQALAVVLPALGYRQLATDIIGAIDGLLFTGSYSNVEPHRYNGPPSEAGTLHDAARDATTLPLLRAAVDAGVPVLAICRGFQEMNVVFGGTLHQNVHTVHGYDDHRESKDDDLDTQYGPSHLLQVVNGGLLSRLASDAQTVHVNSLHAQGIERLGEGLTVEARAPDGLIEAVSVTRARAFALGVQWHPEWKFAADPLSRAIFRAFGDACCERMRIRTGTGVADASFVNP</sequence>
<dbReference type="FunFam" id="3.40.50.880:FF:000030">
    <property type="entry name" value="Gamma-glutamyl-gamma-aminobutyrate hydrolase PuuD"/>
    <property type="match status" value="1"/>
</dbReference>